<proteinExistence type="evidence at transcript level"/>
<dbReference type="AlphaFoldDB" id="F2EK77"/>
<reference evidence="1" key="1">
    <citation type="journal article" date="2011" name="Plant Physiol.">
        <title>Comprehensive sequence analysis of 24,783 barley full-length cDNAs derived from 12 clone libraries.</title>
        <authorList>
            <person name="Matsumoto T."/>
            <person name="Tanaka T."/>
            <person name="Sakai H."/>
            <person name="Amano N."/>
            <person name="Kanamori H."/>
            <person name="Kurita K."/>
            <person name="Kikuta A."/>
            <person name="Kamiya K."/>
            <person name="Yamamoto M."/>
            <person name="Ikawa H."/>
            <person name="Fujii N."/>
            <person name="Hori K."/>
            <person name="Itoh T."/>
            <person name="Sato K."/>
        </authorList>
    </citation>
    <scope>NUCLEOTIDE SEQUENCE</scope>
    <source>
        <tissue evidence="1">Flower</tissue>
    </source>
</reference>
<name>F2EK77_HORVV</name>
<dbReference type="EMBL" id="AK376554">
    <property type="protein sequence ID" value="BAK07749.1"/>
    <property type="molecule type" value="mRNA"/>
</dbReference>
<sequence>MVDHLYFLLHPKSIQTQAEHRVLSLRRVSTWNNSRPESPFCTKKHFERPFFYLASKLIIPHHPNLQQGDFHETQHTCTHIHRERSSEMNICSSIALSRSTSRL</sequence>
<evidence type="ECO:0000313" key="1">
    <source>
        <dbReference type="EMBL" id="BAK07749.1"/>
    </source>
</evidence>
<accession>F2EK77</accession>
<protein>
    <submittedName>
        <fullName evidence="1">Predicted protein</fullName>
    </submittedName>
</protein>
<organism evidence="1">
    <name type="scientific">Hordeum vulgare subsp. vulgare</name>
    <name type="common">Domesticated barley</name>
    <dbReference type="NCBI Taxonomy" id="112509"/>
    <lineage>
        <taxon>Eukaryota</taxon>
        <taxon>Viridiplantae</taxon>
        <taxon>Streptophyta</taxon>
        <taxon>Embryophyta</taxon>
        <taxon>Tracheophyta</taxon>
        <taxon>Spermatophyta</taxon>
        <taxon>Magnoliopsida</taxon>
        <taxon>Liliopsida</taxon>
        <taxon>Poales</taxon>
        <taxon>Poaceae</taxon>
        <taxon>BOP clade</taxon>
        <taxon>Pooideae</taxon>
        <taxon>Triticodae</taxon>
        <taxon>Triticeae</taxon>
        <taxon>Hordeinae</taxon>
        <taxon>Hordeum</taxon>
    </lineage>
</organism>